<organism evidence="1 2">
    <name type="scientific">Symbiodinium necroappetens</name>
    <dbReference type="NCBI Taxonomy" id="1628268"/>
    <lineage>
        <taxon>Eukaryota</taxon>
        <taxon>Sar</taxon>
        <taxon>Alveolata</taxon>
        <taxon>Dinophyceae</taxon>
        <taxon>Suessiales</taxon>
        <taxon>Symbiodiniaceae</taxon>
        <taxon>Symbiodinium</taxon>
    </lineage>
</organism>
<comment type="caution">
    <text evidence="1">The sequence shown here is derived from an EMBL/GenBank/DDBJ whole genome shotgun (WGS) entry which is preliminary data.</text>
</comment>
<gene>
    <name evidence="1" type="ORF">SNEC2469_LOCUS10094</name>
</gene>
<dbReference type="EMBL" id="CAJNJA010016129">
    <property type="protein sequence ID" value="CAE7374657.1"/>
    <property type="molecule type" value="Genomic_DNA"/>
</dbReference>
<reference evidence="1" key="1">
    <citation type="submission" date="2021-02" db="EMBL/GenBank/DDBJ databases">
        <authorList>
            <person name="Dougan E. K."/>
            <person name="Rhodes N."/>
            <person name="Thang M."/>
            <person name="Chan C."/>
        </authorList>
    </citation>
    <scope>NUCLEOTIDE SEQUENCE</scope>
</reference>
<evidence type="ECO:0000313" key="1">
    <source>
        <dbReference type="EMBL" id="CAE7374657.1"/>
    </source>
</evidence>
<feature type="non-terminal residue" evidence="1">
    <location>
        <position position="1"/>
    </location>
</feature>
<sequence length="139" mass="15700">NFLLDGTSCAKNADAQLENLTGYSKIHTKPLQDSIENFEQLKRKLLHTKWEWPWFDDPMQPPDGRGSEAWWTEDTEVIHVIFSLISGFPGLPCIAGASQMELSSSWVSKTGRKPARDGQDAGRQRVEDDICPVLLCQRL</sequence>
<dbReference type="Proteomes" id="UP000601435">
    <property type="component" value="Unassembled WGS sequence"/>
</dbReference>
<protein>
    <submittedName>
        <fullName evidence="1">Uncharacterized protein</fullName>
    </submittedName>
</protein>
<evidence type="ECO:0000313" key="2">
    <source>
        <dbReference type="Proteomes" id="UP000601435"/>
    </source>
</evidence>
<accession>A0A812QHU2</accession>
<name>A0A812QHU2_9DINO</name>
<proteinExistence type="predicted"/>
<dbReference type="AlphaFoldDB" id="A0A812QHU2"/>
<dbReference type="OrthoDB" id="10276718at2759"/>
<keyword evidence="2" id="KW-1185">Reference proteome</keyword>